<evidence type="ECO:0000256" key="1">
    <source>
        <dbReference type="SAM" id="SignalP"/>
    </source>
</evidence>
<dbReference type="AlphaFoldDB" id="A0A385SNV3"/>
<dbReference type="PROSITE" id="PS51257">
    <property type="entry name" value="PROKAR_LIPOPROTEIN"/>
    <property type="match status" value="1"/>
</dbReference>
<proteinExistence type="predicted"/>
<keyword evidence="1" id="KW-0732">Signal</keyword>
<dbReference type="EMBL" id="CP032382">
    <property type="protein sequence ID" value="AYB32522.1"/>
    <property type="molecule type" value="Genomic_DNA"/>
</dbReference>
<dbReference type="RefSeq" id="WP_119755775.1">
    <property type="nucleotide sequence ID" value="NZ_CP032382.1"/>
</dbReference>
<name>A0A385SNV3_9BACT</name>
<protein>
    <submittedName>
        <fullName evidence="2">Uncharacterized protein</fullName>
    </submittedName>
</protein>
<feature type="signal peptide" evidence="1">
    <location>
        <begin position="1"/>
        <end position="25"/>
    </location>
</feature>
<feature type="chain" id="PRO_5017478179" evidence="1">
    <location>
        <begin position="26"/>
        <end position="400"/>
    </location>
</feature>
<dbReference type="Proteomes" id="UP000266183">
    <property type="component" value="Chromosome"/>
</dbReference>
<reference evidence="3" key="1">
    <citation type="submission" date="2018-09" db="EMBL/GenBank/DDBJ databases">
        <title>Chryseolinea sp. KIS68-18 isolated from soil.</title>
        <authorList>
            <person name="Weon H.-Y."/>
            <person name="Kwon S.-W."/>
            <person name="Lee S.A."/>
        </authorList>
    </citation>
    <scope>NUCLEOTIDE SEQUENCE [LARGE SCALE GENOMIC DNA]</scope>
    <source>
        <strain evidence="3">KIS68-18</strain>
    </source>
</reference>
<gene>
    <name evidence="2" type="ORF">D4L85_18930</name>
</gene>
<keyword evidence="3" id="KW-1185">Reference proteome</keyword>
<evidence type="ECO:0000313" key="2">
    <source>
        <dbReference type="EMBL" id="AYB32522.1"/>
    </source>
</evidence>
<sequence>MRYPRIATLLFIVSIFISLSACHQASDEPSEPEIILTVHVDADYKGIWDSWIIVSDLNGELLDAKLYTAGQTVTFSTAKAVDKMNVTFLGYDPNQEVSASFDTYTGIAKGTTLHFAASPAEPMTESKATFMIRNYTHTGLVFSNGSSNYISQSSFNGVELDVDFTFFGSPSDILMSHYREGVPVYNMIKGVVDGDVFELDFATDFVPVPHQFQLDFDGKNMGWIMGTDATRKRYWEIINTARLAGTGYSTDHPILGYIDGFDAYLMSVSNSGANGSVYYSKQGTINSSPAIPSFIFSLANGDMQALSFNFSEDYTYYRASWSDGLHASWVIHAPKGVAVQSLTALPAELAAKFPNLDLKKLSFKGISFTKVVEGKTYLETVPGLSPGDPPTFEHYIYTPN</sequence>
<evidence type="ECO:0000313" key="3">
    <source>
        <dbReference type="Proteomes" id="UP000266183"/>
    </source>
</evidence>
<accession>A0A385SNV3</accession>
<dbReference type="KEGG" id="chk:D4L85_18930"/>
<organism evidence="2 3">
    <name type="scientific">Chryseolinea soli</name>
    <dbReference type="NCBI Taxonomy" id="2321403"/>
    <lineage>
        <taxon>Bacteria</taxon>
        <taxon>Pseudomonadati</taxon>
        <taxon>Bacteroidota</taxon>
        <taxon>Cytophagia</taxon>
        <taxon>Cytophagales</taxon>
        <taxon>Fulvivirgaceae</taxon>
        <taxon>Chryseolinea</taxon>
    </lineage>
</organism>